<dbReference type="EMBL" id="FCOX02000088">
    <property type="protein sequence ID" value="SAL05706.1"/>
    <property type="molecule type" value="Genomic_DNA"/>
</dbReference>
<keyword evidence="2" id="KW-0805">Transcription regulation</keyword>
<accession>A0A158EH11</accession>
<dbReference type="InterPro" id="IPR058163">
    <property type="entry name" value="LysR-type_TF_proteobact-type"/>
</dbReference>
<comment type="similarity">
    <text evidence="1">Belongs to the LysR transcriptional regulatory family.</text>
</comment>
<evidence type="ECO:0000259" key="5">
    <source>
        <dbReference type="PROSITE" id="PS50931"/>
    </source>
</evidence>
<dbReference type="GO" id="GO:0003700">
    <property type="term" value="F:DNA-binding transcription factor activity"/>
    <property type="evidence" value="ECO:0007669"/>
    <property type="project" value="InterPro"/>
</dbReference>
<reference evidence="6" key="1">
    <citation type="submission" date="2016-01" db="EMBL/GenBank/DDBJ databases">
        <authorList>
            <person name="Peeters C."/>
        </authorList>
    </citation>
    <scope>NUCLEOTIDE SEQUENCE</scope>
    <source>
        <strain evidence="6">LMG 29321</strain>
    </source>
</reference>
<dbReference type="SUPFAM" id="SSF53850">
    <property type="entry name" value="Periplasmic binding protein-like II"/>
    <property type="match status" value="1"/>
</dbReference>
<evidence type="ECO:0000256" key="1">
    <source>
        <dbReference type="ARBA" id="ARBA00009437"/>
    </source>
</evidence>
<dbReference type="InterPro" id="IPR036388">
    <property type="entry name" value="WH-like_DNA-bd_sf"/>
</dbReference>
<dbReference type="SUPFAM" id="SSF46785">
    <property type="entry name" value="Winged helix' DNA-binding domain"/>
    <property type="match status" value="1"/>
</dbReference>
<proteinExistence type="inferred from homology"/>
<dbReference type="Proteomes" id="UP000071859">
    <property type="component" value="Unassembled WGS sequence"/>
</dbReference>
<feature type="domain" description="HTH lysR-type" evidence="5">
    <location>
        <begin position="27"/>
        <end position="84"/>
    </location>
</feature>
<dbReference type="PANTHER" id="PTHR30537">
    <property type="entry name" value="HTH-TYPE TRANSCRIPTIONAL REGULATOR"/>
    <property type="match status" value="1"/>
</dbReference>
<dbReference type="PRINTS" id="PR00039">
    <property type="entry name" value="HTHLYSR"/>
</dbReference>
<dbReference type="Pfam" id="PF00126">
    <property type="entry name" value="HTH_1"/>
    <property type="match status" value="1"/>
</dbReference>
<sequence>MIDPYPIIIGYRRDMTRRRTEIMKNDLEWTDFRYFLEVARTGKISTAGERLNVEHSTVSRRINRLEESLGAVLFDRRRNGYSLTDAGKALVPHAERMENAMLGALEEHMSQSSAIHGTVRVGTPEAFGIHVLASGIVELNRQQPELLVELMAQPQFPSLVTREVEILVTLEPPQMGRYTVTRLGDVDYFFYSSRAYLDTHAPIRDLADIAEHDFVDYVHDGSVSERYRILDELVSKPKRRFTSTSVLAQREAVAAGMGIGLLTPYVATGRQDLINLFPDHAQITRTLWLAAPEDLFKTRRIRFVWDFIRGIIDSQPHLFRR</sequence>
<keyword evidence="4" id="KW-0804">Transcription</keyword>
<evidence type="ECO:0000256" key="3">
    <source>
        <dbReference type="ARBA" id="ARBA00023125"/>
    </source>
</evidence>
<evidence type="ECO:0000256" key="4">
    <source>
        <dbReference type="ARBA" id="ARBA00023163"/>
    </source>
</evidence>
<dbReference type="Pfam" id="PF03466">
    <property type="entry name" value="LysR_substrate"/>
    <property type="match status" value="1"/>
</dbReference>
<dbReference type="GO" id="GO:0043565">
    <property type="term" value="F:sequence-specific DNA binding"/>
    <property type="evidence" value="ECO:0007669"/>
    <property type="project" value="TreeGrafter"/>
</dbReference>
<dbReference type="InterPro" id="IPR005119">
    <property type="entry name" value="LysR_subst-bd"/>
</dbReference>
<organism evidence="6 7">
    <name type="scientific">Caballeronia calidae</name>
    <dbReference type="NCBI Taxonomy" id="1777139"/>
    <lineage>
        <taxon>Bacteria</taxon>
        <taxon>Pseudomonadati</taxon>
        <taxon>Pseudomonadota</taxon>
        <taxon>Betaproteobacteria</taxon>
        <taxon>Burkholderiales</taxon>
        <taxon>Burkholderiaceae</taxon>
        <taxon>Caballeronia</taxon>
    </lineage>
</organism>
<dbReference type="GO" id="GO:0006351">
    <property type="term" value="P:DNA-templated transcription"/>
    <property type="evidence" value="ECO:0007669"/>
    <property type="project" value="TreeGrafter"/>
</dbReference>
<dbReference type="AlphaFoldDB" id="A0A158EH11"/>
<evidence type="ECO:0000256" key="2">
    <source>
        <dbReference type="ARBA" id="ARBA00023015"/>
    </source>
</evidence>
<dbReference type="Gene3D" id="3.40.190.290">
    <property type="match status" value="1"/>
</dbReference>
<dbReference type="PANTHER" id="PTHR30537:SF3">
    <property type="entry name" value="TRANSCRIPTIONAL REGULATORY PROTEIN"/>
    <property type="match status" value="1"/>
</dbReference>
<evidence type="ECO:0000313" key="6">
    <source>
        <dbReference type="EMBL" id="SAL05706.1"/>
    </source>
</evidence>
<dbReference type="Gene3D" id="1.10.10.10">
    <property type="entry name" value="Winged helix-like DNA-binding domain superfamily/Winged helix DNA-binding domain"/>
    <property type="match status" value="1"/>
</dbReference>
<dbReference type="RefSeq" id="WP_232478035.1">
    <property type="nucleotide sequence ID" value="NZ_FCOX02000088.1"/>
</dbReference>
<dbReference type="FunFam" id="1.10.10.10:FF:000001">
    <property type="entry name" value="LysR family transcriptional regulator"/>
    <property type="match status" value="1"/>
</dbReference>
<name>A0A158EH11_9BURK</name>
<dbReference type="InterPro" id="IPR000847">
    <property type="entry name" value="LysR_HTH_N"/>
</dbReference>
<evidence type="ECO:0000313" key="7">
    <source>
        <dbReference type="Proteomes" id="UP000071859"/>
    </source>
</evidence>
<dbReference type="InterPro" id="IPR036390">
    <property type="entry name" value="WH_DNA-bd_sf"/>
</dbReference>
<gene>
    <name evidence="6" type="ORF">AWB78_07655</name>
</gene>
<comment type="caution">
    <text evidence="6">The sequence shown here is derived from an EMBL/GenBank/DDBJ whole genome shotgun (WGS) entry which is preliminary data.</text>
</comment>
<keyword evidence="7" id="KW-1185">Reference proteome</keyword>
<protein>
    <submittedName>
        <fullName evidence="6">LysR family transcriptional regulator</fullName>
    </submittedName>
</protein>
<keyword evidence="3" id="KW-0238">DNA-binding</keyword>
<dbReference type="PROSITE" id="PS50931">
    <property type="entry name" value="HTH_LYSR"/>
    <property type="match status" value="1"/>
</dbReference>